<reference evidence="7" key="1">
    <citation type="submission" date="2016-04" db="EMBL/GenBank/DDBJ databases">
        <authorList>
            <person name="Evans L.H."/>
            <person name="Alamgir A."/>
            <person name="Owens N."/>
            <person name="Weber N.D."/>
            <person name="Virtaneva K."/>
            <person name="Barbian K."/>
            <person name="Babar A."/>
            <person name="Rosenke K."/>
        </authorList>
    </citation>
    <scope>NUCLEOTIDE SEQUENCE</scope>
    <source>
        <strain evidence="7">86-1</strain>
    </source>
</reference>
<evidence type="ECO:0000259" key="6">
    <source>
        <dbReference type="Pfam" id="PF13632"/>
    </source>
</evidence>
<comment type="similarity">
    <text evidence="1">Belongs to the glycosyltransferase 2 family.</text>
</comment>
<gene>
    <name evidence="7" type="ORF">KL86DYS1_10259</name>
</gene>
<evidence type="ECO:0000256" key="3">
    <source>
        <dbReference type="ARBA" id="ARBA00022679"/>
    </source>
</evidence>
<feature type="domain" description="Glycosyltransferase 2-like" evidence="5">
    <location>
        <begin position="61"/>
        <end position="107"/>
    </location>
</feature>
<dbReference type="InterPro" id="IPR029044">
    <property type="entry name" value="Nucleotide-diphossugar_trans"/>
</dbReference>
<dbReference type="CDD" id="cd06423">
    <property type="entry name" value="CESA_like"/>
    <property type="match status" value="1"/>
</dbReference>
<dbReference type="Gene3D" id="3.90.550.10">
    <property type="entry name" value="Spore Coat Polysaccharide Biosynthesis Protein SpsA, Chain A"/>
    <property type="match status" value="1"/>
</dbReference>
<evidence type="ECO:0000259" key="5">
    <source>
        <dbReference type="Pfam" id="PF00535"/>
    </source>
</evidence>
<feature type="domain" description="Glycosyltransferase 2-like" evidence="5">
    <location>
        <begin position="131"/>
        <end position="191"/>
    </location>
</feature>
<organism evidence="7">
    <name type="scientific">uncultured Dysgonomonas sp</name>
    <dbReference type="NCBI Taxonomy" id="206096"/>
    <lineage>
        <taxon>Bacteria</taxon>
        <taxon>Pseudomonadati</taxon>
        <taxon>Bacteroidota</taxon>
        <taxon>Bacteroidia</taxon>
        <taxon>Bacteroidales</taxon>
        <taxon>Dysgonomonadaceae</taxon>
        <taxon>Dysgonomonas</taxon>
        <taxon>environmental samples</taxon>
    </lineage>
</organism>
<dbReference type="AlphaFoldDB" id="A0A212IVE0"/>
<dbReference type="GO" id="GO:0016757">
    <property type="term" value="F:glycosyltransferase activity"/>
    <property type="evidence" value="ECO:0007669"/>
    <property type="project" value="UniProtKB-KW"/>
</dbReference>
<keyword evidence="2" id="KW-0328">Glycosyltransferase</keyword>
<dbReference type="RefSeq" id="WP_296938104.1">
    <property type="nucleotide sequence ID" value="NZ_LT599032.1"/>
</dbReference>
<name>A0A212IVE0_9BACT</name>
<feature type="domain" description="Glycosyltransferase 2-like" evidence="6">
    <location>
        <begin position="255"/>
        <end position="380"/>
    </location>
</feature>
<dbReference type="Pfam" id="PF13632">
    <property type="entry name" value="Glyco_trans_2_3"/>
    <property type="match status" value="1"/>
</dbReference>
<sequence length="487" mass="55590">MLEYIASIYQFLIFFYALSITAAYVTLALLAYYNISQSKIKYTKEEEDLLKIGFERVPGISVVAPAYNEEVIIIDNVNSLLNLDYLTFEVVVVNDGSKDNTLDLLIKNFNLEEVDFPYIEKIRCRPVKRIFKSVNPKFKRLTVVDKVNGGTKADAVNAGINVAKYDYIINTDVDGILARDTLSKVILPVLDSKIPVIAVGTTMRMSNGCEVENGVLTRVKPPKALIPTFQETEYLRSYLVSKMGWSVVNAIPNVSGGFGLFNKSVVINTGGFDPKSHAEDMDMTLRIAAYMRSIKKEYRIVQIPDTCCWTEGPSTIKVLNRQRTRWGRGLLQIFITHRRFLFNRKYGRVGLTVTPYALFFEFFAPIIEFTGVICMIFLLLTGHINFNTFWLMLLFVFLTGITMSLITVGLDLWVKKWYNNISEYIKLIVFSSFEAFVYHPLIVIFTLRGYWQYLTQKDFKWGSMTRQGFAKSTTTPTPNETTPESNI</sequence>
<proteinExistence type="inferred from homology"/>
<evidence type="ECO:0000256" key="2">
    <source>
        <dbReference type="ARBA" id="ARBA00022676"/>
    </source>
</evidence>
<dbReference type="InterPro" id="IPR001173">
    <property type="entry name" value="Glyco_trans_2-like"/>
</dbReference>
<protein>
    <recommendedName>
        <fullName evidence="5 6">Glycosyltransferase 2-like domain-containing protein</fullName>
    </recommendedName>
</protein>
<dbReference type="SUPFAM" id="SSF53448">
    <property type="entry name" value="Nucleotide-diphospho-sugar transferases"/>
    <property type="match status" value="1"/>
</dbReference>
<keyword evidence="4" id="KW-1133">Transmembrane helix</keyword>
<keyword evidence="4" id="KW-0812">Transmembrane</keyword>
<dbReference type="PANTHER" id="PTHR43630">
    <property type="entry name" value="POLY-BETA-1,6-N-ACETYL-D-GLUCOSAMINE SYNTHASE"/>
    <property type="match status" value="1"/>
</dbReference>
<feature type="transmembrane region" description="Helical" evidence="4">
    <location>
        <begin position="425"/>
        <end position="451"/>
    </location>
</feature>
<feature type="transmembrane region" description="Helical" evidence="4">
    <location>
        <begin position="390"/>
        <end position="413"/>
    </location>
</feature>
<dbReference type="PANTHER" id="PTHR43630:SF1">
    <property type="entry name" value="POLY-BETA-1,6-N-ACETYL-D-GLUCOSAMINE SYNTHASE"/>
    <property type="match status" value="1"/>
</dbReference>
<keyword evidence="4" id="KW-0472">Membrane</keyword>
<dbReference type="Pfam" id="PF00535">
    <property type="entry name" value="Glycos_transf_2"/>
    <property type="match status" value="2"/>
</dbReference>
<evidence type="ECO:0000256" key="1">
    <source>
        <dbReference type="ARBA" id="ARBA00006739"/>
    </source>
</evidence>
<evidence type="ECO:0000256" key="4">
    <source>
        <dbReference type="SAM" id="Phobius"/>
    </source>
</evidence>
<evidence type="ECO:0000313" key="7">
    <source>
        <dbReference type="EMBL" id="SBV91142.1"/>
    </source>
</evidence>
<feature type="transmembrane region" description="Helical" evidence="4">
    <location>
        <begin position="12"/>
        <end position="35"/>
    </location>
</feature>
<dbReference type="EMBL" id="FLUM01000001">
    <property type="protein sequence ID" value="SBV91142.1"/>
    <property type="molecule type" value="Genomic_DNA"/>
</dbReference>
<accession>A0A212IVE0</accession>
<feature type="transmembrane region" description="Helical" evidence="4">
    <location>
        <begin position="353"/>
        <end position="378"/>
    </location>
</feature>
<keyword evidence="3" id="KW-0808">Transferase</keyword>